<feature type="transmembrane region" description="Helical" evidence="5">
    <location>
        <begin position="555"/>
        <end position="572"/>
    </location>
</feature>
<dbReference type="PANTHER" id="PTHR24064">
    <property type="entry name" value="SOLUTE CARRIER FAMILY 22 MEMBER"/>
    <property type="match status" value="1"/>
</dbReference>
<feature type="transmembrane region" description="Helical" evidence="5">
    <location>
        <begin position="218"/>
        <end position="240"/>
    </location>
</feature>
<dbReference type="EMBL" id="KQ459595">
    <property type="protein sequence ID" value="KPI95911.1"/>
    <property type="molecule type" value="Genomic_DNA"/>
</dbReference>
<dbReference type="STRING" id="66420.A0A194PR33"/>
<evidence type="ECO:0000256" key="4">
    <source>
        <dbReference type="ARBA" id="ARBA00023136"/>
    </source>
</evidence>
<feature type="transmembrane region" description="Helical" evidence="5">
    <location>
        <begin position="408"/>
        <end position="429"/>
    </location>
</feature>
<keyword evidence="2 5" id="KW-0812">Transmembrane</keyword>
<feature type="transmembrane region" description="Helical" evidence="5">
    <location>
        <begin position="441"/>
        <end position="459"/>
    </location>
</feature>
<evidence type="ECO:0000313" key="7">
    <source>
        <dbReference type="EMBL" id="KPI95911.1"/>
    </source>
</evidence>
<dbReference type="PROSITE" id="PS50850">
    <property type="entry name" value="MFS"/>
    <property type="match status" value="1"/>
</dbReference>
<dbReference type="Gene3D" id="1.20.1250.20">
    <property type="entry name" value="MFS general substrate transporter like domains"/>
    <property type="match status" value="1"/>
</dbReference>
<evidence type="ECO:0000256" key="2">
    <source>
        <dbReference type="ARBA" id="ARBA00022692"/>
    </source>
</evidence>
<dbReference type="Proteomes" id="UP000053268">
    <property type="component" value="Unassembled WGS sequence"/>
</dbReference>
<keyword evidence="8" id="KW-1185">Reference proteome</keyword>
<keyword evidence="4 5" id="KW-0472">Membrane</keyword>
<proteinExistence type="predicted"/>
<feature type="transmembrane region" description="Helical" evidence="5">
    <location>
        <begin position="318"/>
        <end position="335"/>
    </location>
</feature>
<evidence type="ECO:0000256" key="5">
    <source>
        <dbReference type="SAM" id="Phobius"/>
    </source>
</evidence>
<dbReference type="InterPro" id="IPR005828">
    <property type="entry name" value="MFS_sugar_transport-like"/>
</dbReference>
<feature type="transmembrane region" description="Helical" evidence="5">
    <location>
        <begin position="471"/>
        <end position="489"/>
    </location>
</feature>
<evidence type="ECO:0000256" key="3">
    <source>
        <dbReference type="ARBA" id="ARBA00022989"/>
    </source>
</evidence>
<dbReference type="SUPFAM" id="SSF103473">
    <property type="entry name" value="MFS general substrate transporter"/>
    <property type="match status" value="1"/>
</dbReference>
<dbReference type="AlphaFoldDB" id="A0A194PR33"/>
<dbReference type="Pfam" id="PF00083">
    <property type="entry name" value="Sugar_tr"/>
    <property type="match status" value="1"/>
</dbReference>
<dbReference type="GO" id="GO:0016020">
    <property type="term" value="C:membrane"/>
    <property type="evidence" value="ECO:0007669"/>
    <property type="project" value="UniProtKB-SubCell"/>
</dbReference>
<organism evidence="7 8">
    <name type="scientific">Papilio xuthus</name>
    <name type="common">Asian swallowtail butterfly</name>
    <dbReference type="NCBI Taxonomy" id="66420"/>
    <lineage>
        <taxon>Eukaryota</taxon>
        <taxon>Metazoa</taxon>
        <taxon>Ecdysozoa</taxon>
        <taxon>Arthropoda</taxon>
        <taxon>Hexapoda</taxon>
        <taxon>Insecta</taxon>
        <taxon>Pterygota</taxon>
        <taxon>Neoptera</taxon>
        <taxon>Endopterygota</taxon>
        <taxon>Lepidoptera</taxon>
        <taxon>Glossata</taxon>
        <taxon>Ditrysia</taxon>
        <taxon>Papilionoidea</taxon>
        <taxon>Papilionidae</taxon>
        <taxon>Papilioninae</taxon>
        <taxon>Papilio</taxon>
    </lineage>
</organism>
<feature type="domain" description="Major facilitator superfamily (MFS) profile" evidence="6">
    <location>
        <begin position="85"/>
        <end position="576"/>
    </location>
</feature>
<dbReference type="PROSITE" id="PS00216">
    <property type="entry name" value="SUGAR_TRANSPORT_1"/>
    <property type="match status" value="1"/>
</dbReference>
<evidence type="ECO:0000313" key="8">
    <source>
        <dbReference type="Proteomes" id="UP000053268"/>
    </source>
</evidence>
<dbReference type="InterPro" id="IPR020846">
    <property type="entry name" value="MFS_dom"/>
</dbReference>
<feature type="transmembrane region" description="Helical" evidence="5">
    <location>
        <begin position="293"/>
        <end position="312"/>
    </location>
</feature>
<comment type="subcellular location">
    <subcellularLocation>
        <location evidence="1">Membrane</location>
        <topology evidence="1">Multi-pass membrane protein</topology>
    </subcellularLocation>
</comment>
<reference evidence="7 8" key="1">
    <citation type="journal article" date="2015" name="Nat. Commun.">
        <title>Outbred genome sequencing and CRISPR/Cas9 gene editing in butterflies.</title>
        <authorList>
            <person name="Li X."/>
            <person name="Fan D."/>
            <person name="Zhang W."/>
            <person name="Liu G."/>
            <person name="Zhang L."/>
            <person name="Zhao L."/>
            <person name="Fang X."/>
            <person name="Chen L."/>
            <person name="Dong Y."/>
            <person name="Chen Y."/>
            <person name="Ding Y."/>
            <person name="Zhao R."/>
            <person name="Feng M."/>
            <person name="Zhu Y."/>
            <person name="Feng Y."/>
            <person name="Jiang X."/>
            <person name="Zhu D."/>
            <person name="Xiang H."/>
            <person name="Feng X."/>
            <person name="Li S."/>
            <person name="Wang J."/>
            <person name="Zhang G."/>
            <person name="Kronforst M.R."/>
            <person name="Wang W."/>
        </authorList>
    </citation>
    <scope>NUCLEOTIDE SEQUENCE [LARGE SCALE GENOMIC DNA]</scope>
    <source>
        <strain evidence="7">Ya'a_city_454_Px</strain>
        <tissue evidence="7">Whole body</tissue>
    </source>
</reference>
<dbReference type="GO" id="GO:0022857">
    <property type="term" value="F:transmembrane transporter activity"/>
    <property type="evidence" value="ECO:0007669"/>
    <property type="project" value="InterPro"/>
</dbReference>
<sequence>MAGRVPLETRAGDTGGVRNISSVTDGVDISRVDQIRVDSGGVNTSRVDTGCANSSGVNQPKNGGEALESALLQLGPFGPYQRYVLTLLCLPNIFAAMYSLNYVFVADSVPFRCLVPECEGAGVSFANASVSALQSPDPCRRYRPLGEGLSCAREDYHHRETLECDVFVYENYDTVYAEFGLACSEWRRTLVGSVRNAALPLALLLTGHVSDRWGRRAAFCLFSGCAGTLGLLKSFSLNYYMYVALEFLEAVLGYGFGSAAYVMGGSHIVCVVEALHILLTVVELARPSLRAPFACATGVAYGLGGVVFALLAWRVPRWRWLVRAAYAPALLLPLYRRLIDESPRWLHAAGHTQGAANVLRKAARWNKVTINEDILKSIIANEKNDTEEAEGKKRAVLPWSALVTSRPLLARLAACGWCWAAAAFVYYGLTINSVALSGDKYVNFALNMTMEMVASFLIMMSLERVGRKRTVLVAFLLCGVACITPFFVTHGGAGLGLYFAGKLAATAAFNSLYVFTTELFPTGVRARALTAASLLGRVGSVLAPQTPLLSKPVQALLYAACALSAALALLAVPETRREPLPH</sequence>
<keyword evidence="3 5" id="KW-1133">Transmembrane helix</keyword>
<evidence type="ECO:0000259" key="6">
    <source>
        <dbReference type="PROSITE" id="PS50850"/>
    </source>
</evidence>
<protein>
    <submittedName>
        <fullName evidence="7">Organic cation transporter protein</fullName>
    </submittedName>
</protein>
<name>A0A194PR33_PAPXU</name>
<dbReference type="InterPro" id="IPR036259">
    <property type="entry name" value="MFS_trans_sf"/>
</dbReference>
<evidence type="ECO:0000256" key="1">
    <source>
        <dbReference type="ARBA" id="ARBA00004141"/>
    </source>
</evidence>
<feature type="transmembrane region" description="Helical" evidence="5">
    <location>
        <begin position="260"/>
        <end position="281"/>
    </location>
</feature>
<gene>
    <name evidence="7" type="ORF">RR46_11624</name>
</gene>
<feature type="transmembrane region" description="Helical" evidence="5">
    <location>
        <begin position="83"/>
        <end position="104"/>
    </location>
</feature>
<dbReference type="InterPro" id="IPR005829">
    <property type="entry name" value="Sugar_transporter_CS"/>
</dbReference>
<accession>A0A194PR33</accession>